<dbReference type="AlphaFoldDB" id="A0A3B0JMI6"/>
<protein>
    <submittedName>
        <fullName evidence="3">Uncharacterized protein</fullName>
    </submittedName>
</protein>
<feature type="chain" id="PRO_5017201231" evidence="2">
    <location>
        <begin position="18"/>
        <end position="180"/>
    </location>
</feature>
<proteinExistence type="predicted"/>
<evidence type="ECO:0000313" key="3">
    <source>
        <dbReference type="EMBL" id="SPP76680.1"/>
    </source>
</evidence>
<evidence type="ECO:0000256" key="1">
    <source>
        <dbReference type="SAM" id="MobiDB-lite"/>
    </source>
</evidence>
<evidence type="ECO:0000313" key="4">
    <source>
        <dbReference type="Proteomes" id="UP000268350"/>
    </source>
</evidence>
<keyword evidence="2" id="KW-0732">Signal</keyword>
<feature type="signal peptide" evidence="2">
    <location>
        <begin position="1"/>
        <end position="17"/>
    </location>
</feature>
<dbReference type="OrthoDB" id="7847549at2759"/>
<sequence>MLLFLLLLLQLLALAQCQRESRKSFSDCARNLHMEEANFTEIIECLARSTNLTAHWEDTLWRLDQLERLLDKLHAQRPIEKYNHTPYKNIDDVMNIKEKVSEQDCQGQRHVVQAVRRKLFWHSLLGGRESTLFAWPWSAEHAKPEEEIPDPPDDDHSPETLQNLRCALLDAVQKQKPRRV</sequence>
<dbReference type="OMA" id="RFSECAS"/>
<gene>
    <name evidence="3" type="ORF">DGUA_6G007246</name>
</gene>
<dbReference type="EMBL" id="OUUW01000002">
    <property type="protein sequence ID" value="SPP76680.1"/>
    <property type="molecule type" value="Genomic_DNA"/>
</dbReference>
<name>A0A3B0JMI6_DROGU</name>
<organism evidence="3 4">
    <name type="scientific">Drosophila guanche</name>
    <name type="common">Fruit fly</name>
    <dbReference type="NCBI Taxonomy" id="7266"/>
    <lineage>
        <taxon>Eukaryota</taxon>
        <taxon>Metazoa</taxon>
        <taxon>Ecdysozoa</taxon>
        <taxon>Arthropoda</taxon>
        <taxon>Hexapoda</taxon>
        <taxon>Insecta</taxon>
        <taxon>Pterygota</taxon>
        <taxon>Neoptera</taxon>
        <taxon>Endopterygota</taxon>
        <taxon>Diptera</taxon>
        <taxon>Brachycera</taxon>
        <taxon>Muscomorpha</taxon>
        <taxon>Ephydroidea</taxon>
        <taxon>Drosophilidae</taxon>
        <taxon>Drosophila</taxon>
        <taxon>Sophophora</taxon>
    </lineage>
</organism>
<feature type="region of interest" description="Disordered" evidence="1">
    <location>
        <begin position="142"/>
        <end position="162"/>
    </location>
</feature>
<evidence type="ECO:0000256" key="2">
    <source>
        <dbReference type="SAM" id="SignalP"/>
    </source>
</evidence>
<dbReference type="Proteomes" id="UP000268350">
    <property type="component" value="Unassembled WGS sequence"/>
</dbReference>
<reference evidence="4" key="1">
    <citation type="submission" date="2018-01" db="EMBL/GenBank/DDBJ databases">
        <authorList>
            <person name="Alioto T."/>
            <person name="Alioto T."/>
        </authorList>
    </citation>
    <scope>NUCLEOTIDE SEQUENCE [LARGE SCALE GENOMIC DNA]</scope>
</reference>
<accession>A0A3B0JMI6</accession>
<keyword evidence="4" id="KW-1185">Reference proteome</keyword>